<keyword evidence="3" id="KW-1185">Reference proteome</keyword>
<dbReference type="Proteomes" id="UP000248405">
    <property type="component" value="Unassembled WGS sequence"/>
</dbReference>
<reference evidence="2" key="1">
    <citation type="submission" date="2016-12" db="EMBL/GenBank/DDBJ databases">
        <title>The genomes of Aspergillus section Nigri reveals drivers in fungal speciation.</title>
        <authorList>
            <consortium name="DOE Joint Genome Institute"/>
            <person name="Vesth T.C."/>
            <person name="Nybo J."/>
            <person name="Theobald S."/>
            <person name="Brandl J."/>
            <person name="Frisvad J.C."/>
            <person name="Nielsen K.F."/>
            <person name="Lyhne E.K."/>
            <person name="Kogle M.E."/>
            <person name="Kuo A."/>
            <person name="Riley R."/>
            <person name="Clum A."/>
            <person name="Nolan M."/>
            <person name="Lipzen A."/>
            <person name="Salamov A."/>
            <person name="Henrissat B."/>
            <person name="Wiebenga A."/>
            <person name="De Vries R.P."/>
            <person name="Grigoriev I.V."/>
            <person name="Mortensen U.H."/>
            <person name="Andersen M.R."/>
            <person name="Baker S.E."/>
        </authorList>
    </citation>
    <scope>NUCLEOTIDE SEQUENCE [LARGE SCALE GENOMIC DNA]</scope>
    <source>
        <strain evidence="2">CBS 113365</strain>
    </source>
</reference>
<proteinExistence type="predicted"/>
<protein>
    <submittedName>
        <fullName evidence="2">Uncharacterized protein</fullName>
    </submittedName>
</protein>
<organism evidence="2 3">
    <name type="scientific">Aspergillus vadensis (strain CBS 113365 / IMI 142717 / IBT 24658)</name>
    <dbReference type="NCBI Taxonomy" id="1448311"/>
    <lineage>
        <taxon>Eukaryota</taxon>
        <taxon>Fungi</taxon>
        <taxon>Dikarya</taxon>
        <taxon>Ascomycota</taxon>
        <taxon>Pezizomycotina</taxon>
        <taxon>Eurotiomycetes</taxon>
        <taxon>Eurotiomycetidae</taxon>
        <taxon>Eurotiales</taxon>
        <taxon>Aspergillaceae</taxon>
        <taxon>Aspergillus</taxon>
        <taxon>Aspergillus subgen. Circumdati</taxon>
    </lineage>
</organism>
<sequence>MLSASCERASMDRSCFFGFPRRLCQICCWRLYLIFSAWCFVTFLGGMDHFLMLFRDLERRKRYIRLH</sequence>
<evidence type="ECO:0000313" key="2">
    <source>
        <dbReference type="EMBL" id="PYH66837.1"/>
    </source>
</evidence>
<evidence type="ECO:0000256" key="1">
    <source>
        <dbReference type="SAM" id="Phobius"/>
    </source>
</evidence>
<gene>
    <name evidence="2" type="ORF">BO88DRAFT_88638</name>
</gene>
<keyword evidence="1" id="KW-0472">Membrane</keyword>
<keyword evidence="1" id="KW-0812">Transmembrane</keyword>
<evidence type="ECO:0000313" key="3">
    <source>
        <dbReference type="Proteomes" id="UP000248405"/>
    </source>
</evidence>
<keyword evidence="1" id="KW-1133">Transmembrane helix</keyword>
<accession>A0A319B2D5</accession>
<dbReference type="GeneID" id="37217822"/>
<feature type="transmembrane region" description="Helical" evidence="1">
    <location>
        <begin position="31"/>
        <end position="54"/>
    </location>
</feature>
<dbReference type="RefSeq" id="XP_025560631.1">
    <property type="nucleotide sequence ID" value="XM_025713230.1"/>
</dbReference>
<name>A0A319B2D5_ASPVC</name>
<dbReference type="AlphaFoldDB" id="A0A319B2D5"/>
<dbReference type="EMBL" id="KZ821632">
    <property type="protein sequence ID" value="PYH66837.1"/>
    <property type="molecule type" value="Genomic_DNA"/>
</dbReference>